<evidence type="ECO:0000259" key="14">
    <source>
        <dbReference type="SMART" id="SM00939"/>
    </source>
</evidence>
<dbReference type="Proteomes" id="UP000254664">
    <property type="component" value="Unassembled WGS sequence"/>
</dbReference>
<dbReference type="Pfam" id="PF02129">
    <property type="entry name" value="Peptidase_S15"/>
    <property type="match status" value="1"/>
</dbReference>
<keyword evidence="9 16" id="KW-0378">Hydrolase</keyword>
<keyword evidence="10" id="KW-0720">Serine protease</keyword>
<dbReference type="InterPro" id="IPR000383">
    <property type="entry name" value="Xaa-Pro-like_dom"/>
</dbReference>
<dbReference type="SMART" id="SM00940">
    <property type="entry name" value="PepX_N"/>
    <property type="match status" value="1"/>
</dbReference>
<dbReference type="InterPro" id="IPR029058">
    <property type="entry name" value="AB_hydrolase_fold"/>
</dbReference>
<dbReference type="NCBIfam" id="TIGR00976">
    <property type="entry name" value="CocE_NonD"/>
    <property type="match status" value="1"/>
</dbReference>
<name>A0A381J893_9CLOT</name>
<gene>
    <name evidence="16" type="primary">pepX</name>
    <name evidence="16" type="ORF">NCTC9836_00898</name>
</gene>
<dbReference type="InterPro" id="IPR015251">
    <property type="entry name" value="PepX_N_dom"/>
</dbReference>
<dbReference type="RefSeq" id="WP_115640650.1">
    <property type="nucleotide sequence ID" value="NZ_UFWZ01000001.1"/>
</dbReference>
<proteinExistence type="inferred from homology"/>
<dbReference type="SUPFAM" id="SSF49785">
    <property type="entry name" value="Galactose-binding domain-like"/>
    <property type="match status" value="1"/>
</dbReference>
<comment type="function">
    <text evidence="2">Removes N-terminal dipeptides sequentially from polypeptides having unsubstituted N-termini provided that the penultimate residue is proline.</text>
</comment>
<dbReference type="Pfam" id="PF08530">
    <property type="entry name" value="PepX_C"/>
    <property type="match status" value="1"/>
</dbReference>
<evidence type="ECO:0000313" key="16">
    <source>
        <dbReference type="EMBL" id="SUY46602.1"/>
    </source>
</evidence>
<evidence type="ECO:0000256" key="1">
    <source>
        <dbReference type="ARBA" id="ARBA00000123"/>
    </source>
</evidence>
<dbReference type="InterPro" id="IPR036313">
    <property type="entry name" value="PepX_N_dom_sf"/>
</dbReference>
<dbReference type="EMBL" id="UFWZ01000001">
    <property type="protein sequence ID" value="SUY46602.1"/>
    <property type="molecule type" value="Genomic_DNA"/>
</dbReference>
<dbReference type="InterPro" id="IPR008979">
    <property type="entry name" value="Galactose-bd-like_sf"/>
</dbReference>
<dbReference type="AlphaFoldDB" id="A0A381J893"/>
<dbReference type="SUPFAM" id="SSF53474">
    <property type="entry name" value="alpha/beta-Hydrolases"/>
    <property type="match status" value="1"/>
</dbReference>
<evidence type="ECO:0000256" key="8">
    <source>
        <dbReference type="ARBA" id="ARBA00022670"/>
    </source>
</evidence>
<dbReference type="GO" id="GO:0004177">
    <property type="term" value="F:aminopeptidase activity"/>
    <property type="evidence" value="ECO:0007669"/>
    <property type="project" value="UniProtKB-KW"/>
</dbReference>
<sequence length="855" mass="97167">MKKIISIILTLTFVFCTTTVTYATNSGNSSEIISEEMTAMNNLGLIKEVTAKYALEQPTRVEVATIILRLSGLEEKAKSFIGEENFLDYESVNSVEEKNILAYIKANPKSCLMDIDENNFNPNKAIDEQDFYKIALKLLGYEQGSDYTDENVMKFATSIGLKASGKDKFTNDRLAKALNDCLKSKTKKHREYFEVLLESGFMMDFNKDKEVPEILVFDGKPQPIFKHDDAIYEKVYVESPQDTDLDKKRDLIEAWIKRPIETEKGMKVPVIFEVSPYRPVTNDDLYITHNVDEDLTISPENNIKYEDIKYIPEEKAVVPPRKITSKAKNAKVEPFEFGGWYNYFIPRGYAVVFSGGIGTLGSEGLVSTGSVDETISTVAVIDWLNGRAKAFTNKTDNIEVAADWCTGNVGMSGRSYRGTLAIAAATTGVEGLKTIVPEASISNWYDYYRANGLAAPALGWQGDDADLLATYCMSRMQDPKDYPKVEKLFEKNMNQMRSNQDRVTGDYNKFWDERNYLNNASKIKASVFIVHGLSDWNVRSKQFDMLWKELEKYNVPRKIILHQGEHISINNLEGIDYNDIMSKWFAYWLYDIDNNVMDDVPTATIQNNTSLEWEKFNNWPVKSQGVKFYLDNDGKTGMLKSTPTKKDLKEAFADDLELAQFNRERPDLSKWLDTIVKKPEEIRPDRLSYLSDAITEDTRISGTINVSIKASIDQPTANISAMLVDYGSEYRNTIETEVIYPKGIIYGGNAGSDDVVNFIKDTKKTDYKVISRGWMDAQNRVSNYRVDTINPGEEYTFNLDMQPMDYTVKEGHKIGLIILSTDAENTIRPFKTTNFMFNTSESFVEIPIVNGVKKK</sequence>
<evidence type="ECO:0000256" key="3">
    <source>
        <dbReference type="ARBA" id="ARBA00010819"/>
    </source>
</evidence>
<dbReference type="OrthoDB" id="319764at2"/>
<evidence type="ECO:0000256" key="11">
    <source>
        <dbReference type="ARBA" id="ARBA00030045"/>
    </source>
</evidence>
<feature type="domain" description="Xaa-Pro dipeptidyl-peptidase C-terminal" evidence="14">
    <location>
        <begin position="582"/>
        <end position="845"/>
    </location>
</feature>
<feature type="domain" description="X-Prolyl dipeptidyl aminopeptidase PepX N-terminal" evidence="15">
    <location>
        <begin position="58"/>
        <end position="201"/>
    </location>
</feature>
<evidence type="ECO:0000256" key="7">
    <source>
        <dbReference type="ARBA" id="ARBA00022438"/>
    </source>
</evidence>
<dbReference type="Pfam" id="PF09168">
    <property type="entry name" value="PepX_N"/>
    <property type="match status" value="1"/>
</dbReference>
<dbReference type="GO" id="GO:0008236">
    <property type="term" value="F:serine-type peptidase activity"/>
    <property type="evidence" value="ECO:0007669"/>
    <property type="project" value="UniProtKB-KW"/>
</dbReference>
<dbReference type="Gene3D" id="2.60.120.260">
    <property type="entry name" value="Galactose-binding domain-like"/>
    <property type="match status" value="1"/>
</dbReference>
<dbReference type="SMART" id="SM00939">
    <property type="entry name" value="PepX_C"/>
    <property type="match status" value="1"/>
</dbReference>
<comment type="catalytic activity">
    <reaction evidence="1">
        <text>Hydrolyzes Xaa-Pro-|- bonds to release unblocked, N-terminal dipeptides from substrates including Ala-Pro-|-p-nitroanilide and (sequentially) Tyr-Pro-|-Phe-Pro-|-Gly-Pro-|-Ile.</text>
        <dbReference type="EC" id="3.4.14.11"/>
    </reaction>
</comment>
<dbReference type="SUPFAM" id="SSF81761">
    <property type="entry name" value="X-Prolyl dipeptidyl aminopeptidase PepX, N-terminal domain"/>
    <property type="match status" value="1"/>
</dbReference>
<dbReference type="Gene3D" id="3.40.50.1820">
    <property type="entry name" value="alpha/beta hydrolase"/>
    <property type="match status" value="1"/>
</dbReference>
<dbReference type="InterPro" id="IPR008252">
    <property type="entry name" value="Pept_S15_Xpro"/>
</dbReference>
<feature type="signal peptide" evidence="13">
    <location>
        <begin position="1"/>
        <end position="23"/>
    </location>
</feature>
<dbReference type="EC" id="3.4.14.11" evidence="5"/>
<dbReference type="InterPro" id="IPR013736">
    <property type="entry name" value="Xaa-Pro_dipept_C"/>
</dbReference>
<comment type="subunit">
    <text evidence="4">Homodimer.</text>
</comment>
<evidence type="ECO:0000256" key="13">
    <source>
        <dbReference type="SAM" id="SignalP"/>
    </source>
</evidence>
<keyword evidence="17" id="KW-1185">Reference proteome</keyword>
<evidence type="ECO:0000256" key="2">
    <source>
        <dbReference type="ARBA" id="ARBA00003997"/>
    </source>
</evidence>
<comment type="similarity">
    <text evidence="3">Belongs to the peptidase S15 family.</text>
</comment>
<dbReference type="Gene3D" id="1.10.246.70">
    <property type="match status" value="1"/>
</dbReference>
<keyword evidence="7" id="KW-0031">Aminopeptidase</keyword>
<dbReference type="PRINTS" id="PR00923">
    <property type="entry name" value="LACTOPTASE"/>
</dbReference>
<evidence type="ECO:0000256" key="9">
    <source>
        <dbReference type="ARBA" id="ARBA00022801"/>
    </source>
</evidence>
<keyword evidence="13" id="KW-0732">Signal</keyword>
<evidence type="ECO:0000313" key="17">
    <source>
        <dbReference type="Proteomes" id="UP000254664"/>
    </source>
</evidence>
<dbReference type="GO" id="GO:0008239">
    <property type="term" value="F:dipeptidyl-peptidase activity"/>
    <property type="evidence" value="ECO:0007669"/>
    <property type="project" value="UniProtKB-EC"/>
</dbReference>
<evidence type="ECO:0000256" key="6">
    <source>
        <dbReference type="ARBA" id="ARBA00014682"/>
    </source>
</evidence>
<dbReference type="GO" id="GO:0006508">
    <property type="term" value="P:proteolysis"/>
    <property type="evidence" value="ECO:0007669"/>
    <property type="project" value="UniProtKB-KW"/>
</dbReference>
<feature type="chain" id="PRO_5038643915" description="Xaa-Pro dipeptidyl-peptidase" evidence="13">
    <location>
        <begin position="24"/>
        <end position="855"/>
    </location>
</feature>
<organism evidence="16 17">
    <name type="scientific">Clostridium putrefaciens</name>
    <dbReference type="NCBI Taxonomy" id="99675"/>
    <lineage>
        <taxon>Bacteria</taxon>
        <taxon>Bacillati</taxon>
        <taxon>Bacillota</taxon>
        <taxon>Clostridia</taxon>
        <taxon>Eubacteriales</taxon>
        <taxon>Clostridiaceae</taxon>
        <taxon>Clostridium</taxon>
    </lineage>
</organism>
<dbReference type="InterPro" id="IPR005674">
    <property type="entry name" value="CocE/Ser_esterase"/>
</dbReference>
<evidence type="ECO:0000256" key="4">
    <source>
        <dbReference type="ARBA" id="ARBA00011738"/>
    </source>
</evidence>
<protein>
    <recommendedName>
        <fullName evidence="6">Xaa-Pro dipeptidyl-peptidase</fullName>
        <ecNumber evidence="5">3.4.14.11</ecNumber>
    </recommendedName>
    <alternativeName>
        <fullName evidence="12">X-Pro dipeptidyl-peptidase</fullName>
    </alternativeName>
    <alternativeName>
        <fullName evidence="11">X-prolyl-dipeptidyl aminopeptidase</fullName>
    </alternativeName>
</protein>
<evidence type="ECO:0000259" key="15">
    <source>
        <dbReference type="SMART" id="SM00940"/>
    </source>
</evidence>
<accession>A0A381J893</accession>
<evidence type="ECO:0000256" key="12">
    <source>
        <dbReference type="ARBA" id="ARBA00031951"/>
    </source>
</evidence>
<reference evidence="16 17" key="1">
    <citation type="submission" date="2018-06" db="EMBL/GenBank/DDBJ databases">
        <authorList>
            <consortium name="Pathogen Informatics"/>
            <person name="Doyle S."/>
        </authorList>
    </citation>
    <scope>NUCLEOTIDE SEQUENCE [LARGE SCALE GENOMIC DNA]</scope>
    <source>
        <strain evidence="16 17">NCTC9836</strain>
    </source>
</reference>
<keyword evidence="8" id="KW-0645">Protease</keyword>
<evidence type="ECO:0000256" key="5">
    <source>
        <dbReference type="ARBA" id="ARBA00012463"/>
    </source>
</evidence>
<evidence type="ECO:0000256" key="10">
    <source>
        <dbReference type="ARBA" id="ARBA00022825"/>
    </source>
</evidence>